<dbReference type="Gene3D" id="3.30.750.170">
    <property type="match status" value="1"/>
</dbReference>
<sequence length="481" mass="53990">MKKISLYAIIAWLGLLCGPALFISCSDDDSGKTPDTPNEGLEVNHWIEETMRENYLWYNEIPQESKLNFDAEPETFFRSLLSLKDGKARNGTHHYYSYIEKNKDYVSGTRTSIDSDDTYGMEFVTFNMVDQNGKPLGYYRSWVLYVLPDSPAEEAGIKRGDWLTYINGVKLNQNNFTQLLKGPAIELTIMLDPSDENKTKNVALSASRKVEDNPLYCHTTLDAGGKKVGYLLYNHFTTGPDGFNDKAYDNEMKEILGEFASQNVDEFILDLRYNGGGYLSSATILASLLVDESHKNDIFGIETDNKGKSFNIRFNAEGETTHLKLNRLFILTSSSTASASEAVINGLIPYYGKDNIILIGETTEGKNVGSLHYSDKKYEWAIQPIVMRITNKEGASNDYSAGLDPNYPLDEFESKQLLPLGDPNEYMLNYALKVINGTVPSSRAVDSPKEGMRIPVYQSIERHSTNGVLLPPDYLKSRVTE</sequence>
<organism evidence="2 3">
    <name type="scientific">Bacteroides stercorirosoris</name>
    <dbReference type="NCBI Taxonomy" id="871324"/>
    <lineage>
        <taxon>Bacteria</taxon>
        <taxon>Pseudomonadati</taxon>
        <taxon>Bacteroidota</taxon>
        <taxon>Bacteroidia</taxon>
        <taxon>Bacteroidales</taxon>
        <taxon>Bacteroidaceae</taxon>
        <taxon>Bacteroides</taxon>
    </lineage>
</organism>
<dbReference type="GO" id="GO:0006508">
    <property type="term" value="P:proteolysis"/>
    <property type="evidence" value="ECO:0007669"/>
    <property type="project" value="InterPro"/>
</dbReference>
<evidence type="ECO:0000313" key="3">
    <source>
        <dbReference type="Proteomes" id="UP000184192"/>
    </source>
</evidence>
<dbReference type="GO" id="GO:0007165">
    <property type="term" value="P:signal transduction"/>
    <property type="evidence" value="ECO:0007669"/>
    <property type="project" value="TreeGrafter"/>
</dbReference>
<dbReference type="Pfam" id="PF18294">
    <property type="entry name" value="Pept_S41_N"/>
    <property type="match status" value="1"/>
</dbReference>
<dbReference type="eggNOG" id="COG0793">
    <property type="taxonomic scope" value="Bacteria"/>
</dbReference>
<protein>
    <submittedName>
        <fullName evidence="2">Peptidase family S41</fullName>
    </submittedName>
</protein>
<dbReference type="Gene3D" id="3.90.226.10">
    <property type="entry name" value="2-enoyl-CoA Hydratase, Chain A, domain 1"/>
    <property type="match status" value="1"/>
</dbReference>
<gene>
    <name evidence="2" type="ORF">SAMN05444350_11446</name>
</gene>
<reference evidence="3" key="1">
    <citation type="submission" date="2016-11" db="EMBL/GenBank/DDBJ databases">
        <authorList>
            <person name="Varghese N."/>
            <person name="Submissions S."/>
        </authorList>
    </citation>
    <scope>NUCLEOTIDE SEQUENCE [LARGE SCALE GENOMIC DNA]</scope>
    <source>
        <strain evidence="3">DSM 26884</strain>
    </source>
</reference>
<evidence type="ECO:0000259" key="1">
    <source>
        <dbReference type="PROSITE" id="PS50106"/>
    </source>
</evidence>
<dbReference type="InterPro" id="IPR029045">
    <property type="entry name" value="ClpP/crotonase-like_dom_sf"/>
</dbReference>
<dbReference type="Proteomes" id="UP000184192">
    <property type="component" value="Unassembled WGS sequence"/>
</dbReference>
<dbReference type="Gene3D" id="2.30.42.10">
    <property type="match status" value="1"/>
</dbReference>
<dbReference type="InterPro" id="IPR036034">
    <property type="entry name" value="PDZ_sf"/>
</dbReference>
<dbReference type="InterPro" id="IPR005151">
    <property type="entry name" value="Tail-specific_protease"/>
</dbReference>
<dbReference type="InterPro" id="IPR001478">
    <property type="entry name" value="PDZ"/>
</dbReference>
<dbReference type="EMBL" id="FQZN01000014">
    <property type="protein sequence ID" value="SHJ05959.1"/>
    <property type="molecule type" value="Genomic_DNA"/>
</dbReference>
<dbReference type="PROSITE" id="PS50106">
    <property type="entry name" value="PDZ"/>
    <property type="match status" value="1"/>
</dbReference>
<dbReference type="RefSeq" id="WP_025832298.1">
    <property type="nucleotide sequence ID" value="NZ_FQZN01000014.1"/>
</dbReference>
<name>A0A1M6G7R1_9BACE</name>
<dbReference type="SUPFAM" id="SSF52096">
    <property type="entry name" value="ClpP/crotonase"/>
    <property type="match status" value="1"/>
</dbReference>
<dbReference type="Pfam" id="PF17820">
    <property type="entry name" value="PDZ_6"/>
    <property type="match status" value="1"/>
</dbReference>
<dbReference type="SUPFAM" id="SSF50156">
    <property type="entry name" value="PDZ domain-like"/>
    <property type="match status" value="1"/>
</dbReference>
<proteinExistence type="predicted"/>
<dbReference type="PANTHER" id="PTHR32060:SF30">
    <property type="entry name" value="CARBOXY-TERMINAL PROCESSING PROTEASE CTPA"/>
    <property type="match status" value="1"/>
</dbReference>
<dbReference type="PROSITE" id="PS51257">
    <property type="entry name" value="PROKAR_LIPOPROTEIN"/>
    <property type="match status" value="1"/>
</dbReference>
<dbReference type="InterPro" id="IPR041613">
    <property type="entry name" value="Pept_S41_N"/>
</dbReference>
<dbReference type="InterPro" id="IPR041489">
    <property type="entry name" value="PDZ_6"/>
</dbReference>
<dbReference type="PANTHER" id="PTHR32060">
    <property type="entry name" value="TAIL-SPECIFIC PROTEASE"/>
    <property type="match status" value="1"/>
</dbReference>
<feature type="domain" description="PDZ" evidence="1">
    <location>
        <begin position="143"/>
        <end position="195"/>
    </location>
</feature>
<dbReference type="GO" id="GO:0030288">
    <property type="term" value="C:outer membrane-bounded periplasmic space"/>
    <property type="evidence" value="ECO:0007669"/>
    <property type="project" value="TreeGrafter"/>
</dbReference>
<keyword evidence="3" id="KW-1185">Reference proteome</keyword>
<dbReference type="GO" id="GO:0008236">
    <property type="term" value="F:serine-type peptidase activity"/>
    <property type="evidence" value="ECO:0007669"/>
    <property type="project" value="InterPro"/>
</dbReference>
<dbReference type="GO" id="GO:0004175">
    <property type="term" value="F:endopeptidase activity"/>
    <property type="evidence" value="ECO:0007669"/>
    <property type="project" value="TreeGrafter"/>
</dbReference>
<dbReference type="SMART" id="SM00228">
    <property type="entry name" value="PDZ"/>
    <property type="match status" value="1"/>
</dbReference>
<dbReference type="GeneID" id="92712549"/>
<dbReference type="SMART" id="SM00245">
    <property type="entry name" value="TSPc"/>
    <property type="match status" value="1"/>
</dbReference>
<dbReference type="CDD" id="cd07561">
    <property type="entry name" value="Peptidase_S41_CPP_like"/>
    <property type="match status" value="1"/>
</dbReference>
<evidence type="ECO:0000313" key="2">
    <source>
        <dbReference type="EMBL" id="SHJ05959.1"/>
    </source>
</evidence>
<dbReference type="AlphaFoldDB" id="A0A1M6G7R1"/>
<accession>A0A1M6G7R1</accession>
<dbReference type="Pfam" id="PF03572">
    <property type="entry name" value="Peptidase_S41"/>
    <property type="match status" value="1"/>
</dbReference>